<dbReference type="Proteomes" id="UP001237642">
    <property type="component" value="Unassembled WGS sequence"/>
</dbReference>
<evidence type="ECO:0000313" key="1">
    <source>
        <dbReference type="EMBL" id="KAK1352291.1"/>
    </source>
</evidence>
<gene>
    <name evidence="1" type="ORF">POM88_053555</name>
</gene>
<protein>
    <submittedName>
        <fullName evidence="1">Uncharacterized protein</fullName>
    </submittedName>
</protein>
<organism evidence="1 2">
    <name type="scientific">Heracleum sosnowskyi</name>
    <dbReference type="NCBI Taxonomy" id="360622"/>
    <lineage>
        <taxon>Eukaryota</taxon>
        <taxon>Viridiplantae</taxon>
        <taxon>Streptophyta</taxon>
        <taxon>Embryophyta</taxon>
        <taxon>Tracheophyta</taxon>
        <taxon>Spermatophyta</taxon>
        <taxon>Magnoliopsida</taxon>
        <taxon>eudicotyledons</taxon>
        <taxon>Gunneridae</taxon>
        <taxon>Pentapetalae</taxon>
        <taxon>asterids</taxon>
        <taxon>campanulids</taxon>
        <taxon>Apiales</taxon>
        <taxon>Apiaceae</taxon>
        <taxon>Apioideae</taxon>
        <taxon>apioid superclade</taxon>
        <taxon>Tordylieae</taxon>
        <taxon>Tordyliinae</taxon>
        <taxon>Heracleum</taxon>
    </lineage>
</organism>
<dbReference type="AlphaFoldDB" id="A0AAD8LX22"/>
<proteinExistence type="predicted"/>
<accession>A0AAD8LX22</accession>
<keyword evidence="2" id="KW-1185">Reference proteome</keyword>
<reference evidence="1" key="1">
    <citation type="submission" date="2023-02" db="EMBL/GenBank/DDBJ databases">
        <title>Genome of toxic invasive species Heracleum sosnowskyi carries increased number of genes despite the absence of recent whole-genome duplications.</title>
        <authorList>
            <person name="Schelkunov M."/>
            <person name="Shtratnikova V."/>
            <person name="Makarenko M."/>
            <person name="Klepikova A."/>
            <person name="Omelchenko D."/>
            <person name="Novikova G."/>
            <person name="Obukhova E."/>
            <person name="Bogdanov V."/>
            <person name="Penin A."/>
            <person name="Logacheva M."/>
        </authorList>
    </citation>
    <scope>NUCLEOTIDE SEQUENCE</scope>
    <source>
        <strain evidence="1">Hsosn_3</strain>
        <tissue evidence="1">Leaf</tissue>
    </source>
</reference>
<dbReference type="EMBL" id="JAUIZM010000018">
    <property type="protein sequence ID" value="KAK1352291.1"/>
    <property type="molecule type" value="Genomic_DNA"/>
</dbReference>
<name>A0AAD8LX22_9APIA</name>
<sequence>MVTETCPGAQKISDHNLVCINGTLHWLAEQEERWIIVSLDMKNAKFRQKLISGPCLGTTIFSLTRLHSDSLAIVKYGRWWNSSGCKRSGCIVEVYDENFTMFSRDLDDERGKYLLPLGFKNNGEALLTKMSTVKSYDFATKQLKDFGFVGRCPDFTMARPYIKSLVLLNDTDVQTTTAPIPEHKAMFFSWY</sequence>
<evidence type="ECO:0000313" key="2">
    <source>
        <dbReference type="Proteomes" id="UP001237642"/>
    </source>
</evidence>
<reference evidence="1" key="2">
    <citation type="submission" date="2023-05" db="EMBL/GenBank/DDBJ databases">
        <authorList>
            <person name="Schelkunov M.I."/>
        </authorList>
    </citation>
    <scope>NUCLEOTIDE SEQUENCE</scope>
    <source>
        <strain evidence="1">Hsosn_3</strain>
        <tissue evidence="1">Leaf</tissue>
    </source>
</reference>
<comment type="caution">
    <text evidence="1">The sequence shown here is derived from an EMBL/GenBank/DDBJ whole genome shotgun (WGS) entry which is preliminary data.</text>
</comment>